<feature type="region of interest" description="Disordered" evidence="1">
    <location>
        <begin position="81"/>
        <end position="101"/>
    </location>
</feature>
<dbReference type="Proteomes" id="UP000272010">
    <property type="component" value="Chromosome"/>
</dbReference>
<gene>
    <name evidence="2" type="ORF">PY32053_02902</name>
</gene>
<evidence type="ECO:0000256" key="1">
    <source>
        <dbReference type="SAM" id="MobiDB-lite"/>
    </source>
</evidence>
<sequence>MNVSSANIALTILKNDQASLSTPAKAVDKVVAASKAQAATSSNDRYVPANDVPPEVAMAIAANARDVEVFDGLRDGSISPFDPKASEATGHEKVFNPSKTDPRKLFEGNFIGAGDSVPHGTTAPQSDGNFPSRRDAMANAYHYATDLMARAARTADTAKSHPDVNLAGSQASISANTVIPHTSEVDVLNMERSAVTLAGMFSFDSASVTAAAYQGKFEGFSLTHGTLGKIMDVSAEGKITLYGADGTAYSADEYNAANVDGGIPQLHNDMIRKADEDERLAKLQARINASRQANSPASAPA</sequence>
<evidence type="ECO:0000313" key="3">
    <source>
        <dbReference type="Proteomes" id="UP000272010"/>
    </source>
</evidence>
<protein>
    <submittedName>
        <fullName evidence="2">Uncharacterized protein</fullName>
    </submittedName>
</protein>
<dbReference type="AlphaFoldDB" id="A0A386UQT3"/>
<accession>A0A386UQT3</accession>
<proteinExistence type="predicted"/>
<evidence type="ECO:0000313" key="2">
    <source>
        <dbReference type="EMBL" id="AYF02490.1"/>
    </source>
</evidence>
<dbReference type="RefSeq" id="WP_147405561.1">
    <property type="nucleotide sequence ID" value="NZ_CP031078.1"/>
</dbReference>
<dbReference type="EMBL" id="CP031078">
    <property type="protein sequence ID" value="AYF02490.1"/>
    <property type="molecule type" value="Genomic_DNA"/>
</dbReference>
<feature type="compositionally biased region" description="Basic and acidic residues" evidence="1">
    <location>
        <begin position="89"/>
        <end position="101"/>
    </location>
</feature>
<reference evidence="3" key="1">
    <citation type="submission" date="2018-07" db="EMBL/GenBank/DDBJ databases">
        <title>Genome Structure of the Opportunistic Pathogen Paracoccus yeei (Alphaproteobacteria) and Identification of Putative Virulence Factors.</title>
        <authorList>
            <person name="Lasek R."/>
            <person name="Szuplewska M."/>
            <person name="Mitura M."/>
            <person name="Decewicz P."/>
            <person name="Chmielowska C."/>
            <person name="Pawlot A."/>
            <person name="Sentkowska D."/>
            <person name="Czarnecki J."/>
            <person name="Bartosik D."/>
        </authorList>
    </citation>
    <scope>NUCLEOTIDE SEQUENCE [LARGE SCALE GENOMIC DNA]</scope>
    <source>
        <strain evidence="3">CCUG 32053</strain>
    </source>
</reference>
<name>A0A386UQT3_9RHOB</name>
<organism evidence="2 3">
    <name type="scientific">Paracoccus yeei</name>
    <dbReference type="NCBI Taxonomy" id="147645"/>
    <lineage>
        <taxon>Bacteria</taxon>
        <taxon>Pseudomonadati</taxon>
        <taxon>Pseudomonadota</taxon>
        <taxon>Alphaproteobacteria</taxon>
        <taxon>Rhodobacterales</taxon>
        <taxon>Paracoccaceae</taxon>
        <taxon>Paracoccus</taxon>
    </lineage>
</organism>